<organism evidence="2 3">
    <name type="scientific">Folsomia candida</name>
    <name type="common">Springtail</name>
    <dbReference type="NCBI Taxonomy" id="158441"/>
    <lineage>
        <taxon>Eukaryota</taxon>
        <taxon>Metazoa</taxon>
        <taxon>Ecdysozoa</taxon>
        <taxon>Arthropoda</taxon>
        <taxon>Hexapoda</taxon>
        <taxon>Collembola</taxon>
        <taxon>Entomobryomorpha</taxon>
        <taxon>Isotomoidea</taxon>
        <taxon>Isotomidae</taxon>
        <taxon>Proisotominae</taxon>
        <taxon>Folsomia</taxon>
    </lineage>
</organism>
<keyword evidence="1" id="KW-0472">Membrane</keyword>
<protein>
    <submittedName>
        <fullName evidence="2">Uncharacterized protein</fullName>
    </submittedName>
</protein>
<sequence length="339" mass="39065">MSGCSVYFKLCPHGYLLEEWYGSYLANYRWTRWTAWFLSYVTMTIATVETIQMIGMMITFLPTIVLTWEKITDLTSQLAVDEQFAKIIANYRQLQIVGGIGRDFVLSMLFIFVSTVSILTPGFVYVAIKMALKMPTGAYLCVPYILQVIFFLSYFLLRAIERVSAKWMEGLTNLRRGKVRSSLEWRVVNSIPIFTMQYGLPGNKLMDIGNRLTLLFAHQLDITNGVEISIKLLPNLIFTREQDLTIFLKIILLILFIGMDLVENPNTHFLEQRFAYPQIVPIAMIELNEAVANVGNKPWPRLWNISDFSETVRYVPKIFPNDIVTNTAGRMTSRKQKFT</sequence>
<dbReference type="Proteomes" id="UP000198287">
    <property type="component" value="Unassembled WGS sequence"/>
</dbReference>
<evidence type="ECO:0000256" key="1">
    <source>
        <dbReference type="SAM" id="Phobius"/>
    </source>
</evidence>
<accession>A0A226D9Y3</accession>
<feature type="transmembrane region" description="Helical" evidence="1">
    <location>
        <begin position="104"/>
        <end position="125"/>
    </location>
</feature>
<keyword evidence="1" id="KW-1133">Transmembrane helix</keyword>
<keyword evidence="1" id="KW-0812">Transmembrane</keyword>
<dbReference type="AlphaFoldDB" id="A0A226D9Y3"/>
<feature type="transmembrane region" description="Helical" evidence="1">
    <location>
        <begin position="137"/>
        <end position="157"/>
    </location>
</feature>
<reference evidence="2 3" key="1">
    <citation type="submission" date="2015-12" db="EMBL/GenBank/DDBJ databases">
        <title>The genome of Folsomia candida.</title>
        <authorList>
            <person name="Faddeeva A."/>
            <person name="Derks M.F."/>
            <person name="Anvar Y."/>
            <person name="Smit S."/>
            <person name="Van Straalen N."/>
            <person name="Roelofs D."/>
        </authorList>
    </citation>
    <scope>NUCLEOTIDE SEQUENCE [LARGE SCALE GENOMIC DNA]</scope>
    <source>
        <strain evidence="2 3">VU population</strain>
        <tissue evidence="2">Whole body</tissue>
    </source>
</reference>
<gene>
    <name evidence="2" type="ORF">Fcan01_23827</name>
</gene>
<dbReference type="EMBL" id="LNIX01000029">
    <property type="protein sequence ID" value="OXA41431.1"/>
    <property type="molecule type" value="Genomic_DNA"/>
</dbReference>
<name>A0A226D9Y3_FOLCA</name>
<keyword evidence="3" id="KW-1185">Reference proteome</keyword>
<comment type="caution">
    <text evidence="2">The sequence shown here is derived from an EMBL/GenBank/DDBJ whole genome shotgun (WGS) entry which is preliminary data.</text>
</comment>
<evidence type="ECO:0000313" key="2">
    <source>
        <dbReference type="EMBL" id="OXA41431.1"/>
    </source>
</evidence>
<evidence type="ECO:0000313" key="3">
    <source>
        <dbReference type="Proteomes" id="UP000198287"/>
    </source>
</evidence>
<proteinExistence type="predicted"/>
<feature type="transmembrane region" description="Helical" evidence="1">
    <location>
        <begin position="37"/>
        <end position="61"/>
    </location>
</feature>